<dbReference type="PANTHER" id="PTHR43219">
    <property type="entry name" value="CRISPR-ASSOCIATED ENDONUCLEASE CAS1"/>
    <property type="match status" value="1"/>
</dbReference>
<evidence type="ECO:0000256" key="7">
    <source>
        <dbReference type="ARBA" id="ARBA00023125"/>
    </source>
</evidence>
<feature type="binding site" evidence="9">
    <location>
        <position position="237"/>
    </location>
    <ligand>
        <name>Mn(2+)</name>
        <dbReference type="ChEBI" id="CHEBI:29035"/>
    </ligand>
</feature>
<keyword evidence="7 9" id="KW-0238">DNA-binding</keyword>
<evidence type="ECO:0000256" key="2">
    <source>
        <dbReference type="ARBA" id="ARBA00022723"/>
    </source>
</evidence>
<evidence type="ECO:0000256" key="4">
    <source>
        <dbReference type="ARBA" id="ARBA00022801"/>
    </source>
</evidence>
<dbReference type="CDD" id="cd09722">
    <property type="entry name" value="Cas1_I-B"/>
    <property type="match status" value="1"/>
</dbReference>
<keyword evidence="3 9" id="KW-0255">Endonuclease</keyword>
<gene>
    <name evidence="10" type="primary">cas1b</name>
    <name evidence="9" type="synonym">cas1</name>
    <name evidence="10" type="ORF">GJR96_09350</name>
</gene>
<comment type="subunit">
    <text evidence="9">Homodimer, forms a heterotetramer with a Cas2 homodimer.</text>
</comment>
<dbReference type="InterPro" id="IPR019858">
    <property type="entry name" value="CRISPR-assoc_Cas1_HMARI/TNEAP"/>
</dbReference>
<dbReference type="InterPro" id="IPR042211">
    <property type="entry name" value="CRISPR-assoc_Cas1_N"/>
</dbReference>
<reference evidence="10 11" key="1">
    <citation type="submission" date="2019-11" db="EMBL/GenBank/DDBJ databases">
        <title>Whole genome sequence of Haloferax sp. MBLA0076.</title>
        <authorList>
            <person name="Seo M.-J."/>
            <person name="Cho E.-S."/>
        </authorList>
    </citation>
    <scope>NUCLEOTIDE SEQUENCE [LARGE SCALE GENOMIC DNA]</scope>
    <source>
        <strain evidence="10 11">MBLA0076</strain>
    </source>
</reference>
<proteinExistence type="inferred from homology"/>
<comment type="cofactor">
    <cofactor evidence="9">
        <name>Mg(2+)</name>
        <dbReference type="ChEBI" id="CHEBI:18420"/>
    </cofactor>
    <cofactor evidence="9">
        <name>Mn(2+)</name>
        <dbReference type="ChEBI" id="CHEBI:29035"/>
    </cofactor>
</comment>
<feature type="binding site" evidence="9">
    <location>
        <position position="157"/>
    </location>
    <ligand>
        <name>Mn(2+)</name>
        <dbReference type="ChEBI" id="CHEBI:29035"/>
    </ligand>
</feature>
<name>A0A6A8GH22_9EURY</name>
<evidence type="ECO:0000256" key="3">
    <source>
        <dbReference type="ARBA" id="ARBA00022759"/>
    </source>
</evidence>
<keyword evidence="6 9" id="KW-0051">Antiviral defense</keyword>
<evidence type="ECO:0000313" key="10">
    <source>
        <dbReference type="EMBL" id="MRX22159.1"/>
    </source>
</evidence>
<keyword evidence="11" id="KW-1185">Reference proteome</keyword>
<dbReference type="EC" id="3.1.-.-" evidence="9"/>
<evidence type="ECO:0000256" key="9">
    <source>
        <dbReference type="HAMAP-Rule" id="MF_01470"/>
    </source>
</evidence>
<evidence type="ECO:0000256" key="8">
    <source>
        <dbReference type="ARBA" id="ARBA00023211"/>
    </source>
</evidence>
<dbReference type="RefSeq" id="WP_151162696.1">
    <property type="nucleotide sequence ID" value="NZ_WKJO01000001.1"/>
</dbReference>
<dbReference type="Proteomes" id="UP000439022">
    <property type="component" value="Unassembled WGS sequence"/>
</dbReference>
<sequence length="330" mass="37725">MDRNYHVFSDGRIERKDDTLRVVTDDGEKKHIPIEHAEAVFLHGQIDYNTRLIGFLNDHGVAAHVFGWNDRYSGSLMPERGQTSGRTLVEQVRAYDDPDHRRDLAASFVAGSIHNMRANVTYYNGRGHDLSRVITDLDNASERISSGMRVEELLGVEATARRAYYQTFDAVLPEAFALEGREYNPPPNPVNSLISFGNALVYANCVSAIRATALDPAVSYLHEPGERRYSLSLDLADLFKPLLADRVLFRLVNRKQITTDDFRQEVGACLLTEDGRTTYTRAFEETLEETVEHPNLKRKVSYQYLLRLEAYKLKKHLVAGEPYEPFKKWW</sequence>
<dbReference type="GO" id="GO:0004520">
    <property type="term" value="F:DNA endonuclease activity"/>
    <property type="evidence" value="ECO:0007669"/>
    <property type="project" value="InterPro"/>
</dbReference>
<keyword evidence="4 9" id="KW-0378">Hydrolase</keyword>
<keyword evidence="8 9" id="KW-0464">Manganese</keyword>
<dbReference type="Pfam" id="PF01867">
    <property type="entry name" value="Cas_Cas1"/>
    <property type="match status" value="1"/>
</dbReference>
<dbReference type="GO" id="GO:0046872">
    <property type="term" value="F:metal ion binding"/>
    <property type="evidence" value="ECO:0007669"/>
    <property type="project" value="UniProtKB-UniRule"/>
</dbReference>
<evidence type="ECO:0000256" key="6">
    <source>
        <dbReference type="ARBA" id="ARBA00023118"/>
    </source>
</evidence>
<dbReference type="GO" id="GO:0051607">
    <property type="term" value="P:defense response to virus"/>
    <property type="evidence" value="ECO:0007669"/>
    <property type="project" value="UniProtKB-UniRule"/>
</dbReference>
<dbReference type="Gene3D" id="3.100.10.20">
    <property type="entry name" value="CRISPR-associated endonuclease Cas1, N-terminal domain"/>
    <property type="match status" value="1"/>
</dbReference>
<feature type="binding site" evidence="9">
    <location>
        <position position="222"/>
    </location>
    <ligand>
        <name>Mn(2+)</name>
        <dbReference type="ChEBI" id="CHEBI:29035"/>
    </ligand>
</feature>
<dbReference type="Gene3D" id="1.20.120.920">
    <property type="entry name" value="CRISPR-associated endonuclease Cas1, C-terminal domain"/>
    <property type="match status" value="1"/>
</dbReference>
<protein>
    <recommendedName>
        <fullName evidence="9">CRISPR-associated endonuclease Cas1</fullName>
        <ecNumber evidence="9">3.1.-.-</ecNumber>
    </recommendedName>
</protein>
<evidence type="ECO:0000256" key="1">
    <source>
        <dbReference type="ARBA" id="ARBA00022722"/>
    </source>
</evidence>
<dbReference type="NCBIfam" id="TIGR03641">
    <property type="entry name" value="cas1_HMARI"/>
    <property type="match status" value="1"/>
</dbReference>
<dbReference type="NCBIfam" id="TIGR00287">
    <property type="entry name" value="cas1"/>
    <property type="match status" value="1"/>
</dbReference>
<dbReference type="GO" id="GO:0043571">
    <property type="term" value="P:maintenance of CRISPR repeat elements"/>
    <property type="evidence" value="ECO:0007669"/>
    <property type="project" value="UniProtKB-UniRule"/>
</dbReference>
<dbReference type="InterPro" id="IPR042206">
    <property type="entry name" value="CRISPR-assoc_Cas1_C"/>
</dbReference>
<dbReference type="PANTHER" id="PTHR43219:SF2">
    <property type="entry name" value="CRISPR-ASSOCIATED ENDONUCLEASE CAS1"/>
    <property type="match status" value="1"/>
</dbReference>
<comment type="caution">
    <text evidence="10">The sequence shown here is derived from an EMBL/GenBank/DDBJ whole genome shotgun (WGS) entry which is preliminary data.</text>
</comment>
<evidence type="ECO:0000256" key="5">
    <source>
        <dbReference type="ARBA" id="ARBA00022842"/>
    </source>
</evidence>
<accession>A0A6A8GH22</accession>
<dbReference type="GO" id="GO:0003677">
    <property type="term" value="F:DNA binding"/>
    <property type="evidence" value="ECO:0007669"/>
    <property type="project" value="UniProtKB-KW"/>
</dbReference>
<evidence type="ECO:0000313" key="11">
    <source>
        <dbReference type="Proteomes" id="UP000439022"/>
    </source>
</evidence>
<keyword evidence="2 9" id="KW-0479">Metal-binding</keyword>
<keyword evidence="1 9" id="KW-0540">Nuclease</keyword>
<keyword evidence="5 9" id="KW-0460">Magnesium</keyword>
<comment type="similarity">
    <text evidence="9">Belongs to the CRISPR-associated endonuclease Cas1 family.</text>
</comment>
<dbReference type="AlphaFoldDB" id="A0A6A8GH22"/>
<dbReference type="EMBL" id="WKJO01000001">
    <property type="protein sequence ID" value="MRX22159.1"/>
    <property type="molecule type" value="Genomic_DNA"/>
</dbReference>
<comment type="function">
    <text evidence="9">CRISPR (clustered regularly interspaced short palindromic repeat), is an adaptive immune system that provides protection against mobile genetic elements (viruses, transposable elements and conjugative plasmids). CRISPR clusters contain spacers, sequences complementary to antecedent mobile elements, and target invading nucleic acids. CRISPR clusters are transcribed and processed into CRISPR RNA (crRNA). Acts as a dsDNA endonuclease. Involved in the integration of spacer DNA into the CRISPR cassette.</text>
</comment>
<organism evidence="10 11">
    <name type="scientific">Haloferax litoreum</name>
    <dbReference type="NCBI Taxonomy" id="2666140"/>
    <lineage>
        <taxon>Archaea</taxon>
        <taxon>Methanobacteriati</taxon>
        <taxon>Methanobacteriota</taxon>
        <taxon>Stenosarchaea group</taxon>
        <taxon>Halobacteria</taxon>
        <taxon>Halobacteriales</taxon>
        <taxon>Haloferacaceae</taxon>
        <taxon>Haloferax</taxon>
    </lineage>
</organism>
<dbReference type="HAMAP" id="MF_01470">
    <property type="entry name" value="Cas1"/>
    <property type="match status" value="1"/>
</dbReference>
<dbReference type="InterPro" id="IPR002729">
    <property type="entry name" value="CRISPR-assoc_Cas1"/>
</dbReference>
<dbReference type="GO" id="GO:0016787">
    <property type="term" value="F:hydrolase activity"/>
    <property type="evidence" value="ECO:0007669"/>
    <property type="project" value="UniProtKB-KW"/>
</dbReference>